<name>A0A916UN48_9BURK</name>
<evidence type="ECO:0000259" key="3">
    <source>
        <dbReference type="PROSITE" id="PS51186"/>
    </source>
</evidence>
<sequence>MSQTSLSSAERLFVGVAEQEVEVVVIKAAVSIRAARQNDGPAIQALVSGLSLKSRYYRFFFPIHTLSDEMLARFTHAYPESEVTLLAYAEQDGREVVVGMANYVVEAKSGKAEYAIVVADAWQKQGIASRLIKNLICIASTAGLEAMYGDVLAENTGMLRLLNKLGFSNDAHSDGAYLRSTSKSLEIYPWKCAEWLKLAPAA</sequence>
<keyword evidence="2" id="KW-0012">Acyltransferase</keyword>
<dbReference type="SUPFAM" id="SSF55729">
    <property type="entry name" value="Acyl-CoA N-acyltransferases (Nat)"/>
    <property type="match status" value="1"/>
</dbReference>
<gene>
    <name evidence="4" type="ORF">GCM10011396_28200</name>
</gene>
<organism evidence="4 5">
    <name type="scientific">Undibacterium terreum</name>
    <dbReference type="NCBI Taxonomy" id="1224302"/>
    <lineage>
        <taxon>Bacteria</taxon>
        <taxon>Pseudomonadati</taxon>
        <taxon>Pseudomonadota</taxon>
        <taxon>Betaproteobacteria</taxon>
        <taxon>Burkholderiales</taxon>
        <taxon>Oxalobacteraceae</taxon>
        <taxon>Undibacterium</taxon>
    </lineage>
</organism>
<comment type="caution">
    <text evidence="4">The sequence shown here is derived from an EMBL/GenBank/DDBJ whole genome shotgun (WGS) entry which is preliminary data.</text>
</comment>
<accession>A0A916UN48</accession>
<dbReference type="PANTHER" id="PTHR43072:SF23">
    <property type="entry name" value="UPF0039 PROTEIN C11D3.02C"/>
    <property type="match status" value="1"/>
</dbReference>
<dbReference type="RefSeq" id="WP_188566641.1">
    <property type="nucleotide sequence ID" value="NZ_BMED01000002.1"/>
</dbReference>
<dbReference type="CDD" id="cd04301">
    <property type="entry name" value="NAT_SF"/>
    <property type="match status" value="1"/>
</dbReference>
<dbReference type="Pfam" id="PF00583">
    <property type="entry name" value="Acetyltransf_1"/>
    <property type="match status" value="1"/>
</dbReference>
<dbReference type="Proteomes" id="UP000637423">
    <property type="component" value="Unassembled WGS sequence"/>
</dbReference>
<feature type="domain" description="N-acetyltransferase" evidence="3">
    <location>
        <begin position="30"/>
        <end position="188"/>
    </location>
</feature>
<reference evidence="4" key="1">
    <citation type="journal article" date="2014" name="Int. J. Syst. Evol. Microbiol.">
        <title>Complete genome sequence of Corynebacterium casei LMG S-19264T (=DSM 44701T), isolated from a smear-ripened cheese.</title>
        <authorList>
            <consortium name="US DOE Joint Genome Institute (JGI-PGF)"/>
            <person name="Walter F."/>
            <person name="Albersmeier A."/>
            <person name="Kalinowski J."/>
            <person name="Ruckert C."/>
        </authorList>
    </citation>
    <scope>NUCLEOTIDE SEQUENCE</scope>
    <source>
        <strain evidence="4">CGMCC 1.10998</strain>
    </source>
</reference>
<protein>
    <recommendedName>
        <fullName evidence="3">N-acetyltransferase domain-containing protein</fullName>
    </recommendedName>
</protein>
<dbReference type="InterPro" id="IPR000182">
    <property type="entry name" value="GNAT_dom"/>
</dbReference>
<evidence type="ECO:0000256" key="1">
    <source>
        <dbReference type="ARBA" id="ARBA00022679"/>
    </source>
</evidence>
<evidence type="ECO:0000313" key="4">
    <source>
        <dbReference type="EMBL" id="GGC79322.1"/>
    </source>
</evidence>
<keyword evidence="5" id="KW-1185">Reference proteome</keyword>
<dbReference type="EMBL" id="BMED01000002">
    <property type="protein sequence ID" value="GGC79322.1"/>
    <property type="molecule type" value="Genomic_DNA"/>
</dbReference>
<keyword evidence="1" id="KW-0808">Transferase</keyword>
<proteinExistence type="predicted"/>
<evidence type="ECO:0000256" key="2">
    <source>
        <dbReference type="ARBA" id="ARBA00023315"/>
    </source>
</evidence>
<evidence type="ECO:0000313" key="5">
    <source>
        <dbReference type="Proteomes" id="UP000637423"/>
    </source>
</evidence>
<dbReference type="AlphaFoldDB" id="A0A916UN48"/>
<dbReference type="PANTHER" id="PTHR43072">
    <property type="entry name" value="N-ACETYLTRANSFERASE"/>
    <property type="match status" value="1"/>
</dbReference>
<reference evidence="4" key="2">
    <citation type="submission" date="2020-09" db="EMBL/GenBank/DDBJ databases">
        <authorList>
            <person name="Sun Q."/>
            <person name="Zhou Y."/>
        </authorList>
    </citation>
    <scope>NUCLEOTIDE SEQUENCE</scope>
    <source>
        <strain evidence="4">CGMCC 1.10998</strain>
    </source>
</reference>
<dbReference type="InterPro" id="IPR016181">
    <property type="entry name" value="Acyl_CoA_acyltransferase"/>
</dbReference>
<dbReference type="GO" id="GO:0016747">
    <property type="term" value="F:acyltransferase activity, transferring groups other than amino-acyl groups"/>
    <property type="evidence" value="ECO:0007669"/>
    <property type="project" value="InterPro"/>
</dbReference>
<dbReference type="Gene3D" id="3.40.630.30">
    <property type="match status" value="1"/>
</dbReference>
<dbReference type="PROSITE" id="PS51186">
    <property type="entry name" value="GNAT"/>
    <property type="match status" value="1"/>
</dbReference>